<reference evidence="1 2" key="1">
    <citation type="submission" date="2019-04" db="EMBL/GenBank/DDBJ databases">
        <title>Draft genome sequence data and analysis of a Fermenting Bacterium, Geotoga petraea strain HO-Geo1, isolated from heavy-oil petroleum reservoir in Russia.</title>
        <authorList>
            <person name="Grouzdev D.S."/>
            <person name="Semenova E.M."/>
            <person name="Sokolova D.S."/>
            <person name="Tourova T.P."/>
            <person name="Poltaraus A.B."/>
            <person name="Nazina T.N."/>
        </authorList>
    </citation>
    <scope>NUCLEOTIDE SEQUENCE [LARGE SCALE GENOMIC DNA]</scope>
    <source>
        <strain evidence="1 2">HO-Geo1</strain>
    </source>
</reference>
<dbReference type="EMBL" id="SRME01000008">
    <property type="protein sequence ID" value="TGG86781.1"/>
    <property type="molecule type" value="Genomic_DNA"/>
</dbReference>
<sequence>MFNNIVFLNSSKLETNYNELKNNENNFSLNINMPDINFSGKTTLNIFIKGFLVYRNKLIFSNFKIYNINKYIK</sequence>
<gene>
    <name evidence="1" type="ORF">E4650_09845</name>
</gene>
<protein>
    <submittedName>
        <fullName evidence="1">Uncharacterized protein</fullName>
    </submittedName>
</protein>
<comment type="caution">
    <text evidence="1">The sequence shown here is derived from an EMBL/GenBank/DDBJ whole genome shotgun (WGS) entry which is preliminary data.</text>
</comment>
<accession>A0A4Z0W1U9</accession>
<name>A0A4Z0W1U9_9BACT</name>
<organism evidence="1 2">
    <name type="scientific">Geotoga petraea</name>
    <dbReference type="NCBI Taxonomy" id="28234"/>
    <lineage>
        <taxon>Bacteria</taxon>
        <taxon>Thermotogati</taxon>
        <taxon>Thermotogota</taxon>
        <taxon>Thermotogae</taxon>
        <taxon>Petrotogales</taxon>
        <taxon>Petrotogaceae</taxon>
        <taxon>Geotoga</taxon>
    </lineage>
</organism>
<proteinExistence type="predicted"/>
<dbReference type="Proteomes" id="UP000297288">
    <property type="component" value="Unassembled WGS sequence"/>
</dbReference>
<dbReference type="RefSeq" id="WP_135403218.1">
    <property type="nucleotide sequence ID" value="NZ_SRME01000008.1"/>
</dbReference>
<evidence type="ECO:0000313" key="1">
    <source>
        <dbReference type="EMBL" id="TGG86781.1"/>
    </source>
</evidence>
<dbReference type="AlphaFoldDB" id="A0A4Z0W1U9"/>
<evidence type="ECO:0000313" key="2">
    <source>
        <dbReference type="Proteomes" id="UP000297288"/>
    </source>
</evidence>